<gene>
    <name evidence="1" type="ORF">GGP41_008232</name>
</gene>
<evidence type="ECO:0000313" key="2">
    <source>
        <dbReference type="Proteomes" id="UP000624244"/>
    </source>
</evidence>
<comment type="caution">
    <text evidence="1">The sequence shown here is derived from an EMBL/GenBank/DDBJ whole genome shotgun (WGS) entry which is preliminary data.</text>
</comment>
<reference evidence="1" key="1">
    <citation type="submission" date="2019-11" db="EMBL/GenBank/DDBJ databases">
        <title>Bipolaris sorokiniana Genome sequencing.</title>
        <authorList>
            <person name="Wang H."/>
        </authorList>
    </citation>
    <scope>NUCLEOTIDE SEQUENCE</scope>
</reference>
<organism evidence="1 2">
    <name type="scientific">Cochliobolus sativus</name>
    <name type="common">Common root rot and spot blotch fungus</name>
    <name type="synonym">Bipolaris sorokiniana</name>
    <dbReference type="NCBI Taxonomy" id="45130"/>
    <lineage>
        <taxon>Eukaryota</taxon>
        <taxon>Fungi</taxon>
        <taxon>Dikarya</taxon>
        <taxon>Ascomycota</taxon>
        <taxon>Pezizomycotina</taxon>
        <taxon>Dothideomycetes</taxon>
        <taxon>Pleosporomycetidae</taxon>
        <taxon>Pleosporales</taxon>
        <taxon>Pleosporineae</taxon>
        <taxon>Pleosporaceae</taxon>
        <taxon>Bipolaris</taxon>
    </lineage>
</organism>
<dbReference type="EMBL" id="WNKQ01000003">
    <property type="protein sequence ID" value="KAF5852810.1"/>
    <property type="molecule type" value="Genomic_DNA"/>
</dbReference>
<dbReference type="Pfam" id="PF11017">
    <property type="entry name" value="DUF2855"/>
    <property type="match status" value="1"/>
</dbReference>
<sequence>MAGNRDVSKHGPLALIQMTSVPDKLSEYDSALPTRAAAYDDTSAMGWVEQLNPSRVVIVNFGASDAVLESVRAAASKLAPNITVVAVDYEAKVYT</sequence>
<accession>A0A8H6DZX2</accession>
<dbReference type="Proteomes" id="UP000624244">
    <property type="component" value="Unassembled WGS sequence"/>
</dbReference>
<proteinExistence type="predicted"/>
<dbReference type="AlphaFoldDB" id="A0A8H6DZX2"/>
<evidence type="ECO:0000313" key="1">
    <source>
        <dbReference type="EMBL" id="KAF5852810.1"/>
    </source>
</evidence>
<name>A0A8H6DZX2_COCSA</name>
<protein>
    <submittedName>
        <fullName evidence="1">Uncharacterized protein</fullName>
    </submittedName>
</protein>
<dbReference type="InterPro" id="IPR021276">
    <property type="entry name" value="DUF2855"/>
</dbReference>